<feature type="compositionally biased region" description="Polar residues" evidence="1">
    <location>
        <begin position="925"/>
        <end position="942"/>
    </location>
</feature>
<feature type="compositionally biased region" description="Basic and acidic residues" evidence="1">
    <location>
        <begin position="911"/>
        <end position="924"/>
    </location>
</feature>
<protein>
    <recommendedName>
        <fullName evidence="4">ALMS motif domain-containing protein</fullName>
    </recommendedName>
</protein>
<feature type="region of interest" description="Disordered" evidence="1">
    <location>
        <begin position="1225"/>
        <end position="1244"/>
    </location>
</feature>
<feature type="compositionally biased region" description="Basic residues" evidence="1">
    <location>
        <begin position="413"/>
        <end position="426"/>
    </location>
</feature>
<feature type="region of interest" description="Disordered" evidence="1">
    <location>
        <begin position="911"/>
        <end position="942"/>
    </location>
</feature>
<feature type="compositionally biased region" description="Low complexity" evidence="1">
    <location>
        <begin position="1229"/>
        <end position="1244"/>
    </location>
</feature>
<evidence type="ECO:0008006" key="4">
    <source>
        <dbReference type="Google" id="ProtNLM"/>
    </source>
</evidence>
<evidence type="ECO:0000313" key="3">
    <source>
        <dbReference type="Proteomes" id="UP000009168"/>
    </source>
</evidence>
<feature type="compositionally biased region" description="Polar residues" evidence="1">
    <location>
        <begin position="475"/>
        <end position="488"/>
    </location>
</feature>
<dbReference type="RefSeq" id="XP_001009630.2">
    <property type="nucleotide sequence ID" value="XM_001009630.2"/>
</dbReference>
<dbReference type="Proteomes" id="UP000009168">
    <property type="component" value="Unassembled WGS sequence"/>
</dbReference>
<feature type="compositionally biased region" description="Basic and acidic residues" evidence="1">
    <location>
        <begin position="1078"/>
        <end position="1090"/>
    </location>
</feature>
<dbReference type="KEGG" id="tet:TTHERM_00375020"/>
<organism evidence="2 3">
    <name type="scientific">Tetrahymena thermophila (strain SB210)</name>
    <dbReference type="NCBI Taxonomy" id="312017"/>
    <lineage>
        <taxon>Eukaryota</taxon>
        <taxon>Sar</taxon>
        <taxon>Alveolata</taxon>
        <taxon>Ciliophora</taxon>
        <taxon>Intramacronucleata</taxon>
        <taxon>Oligohymenophorea</taxon>
        <taxon>Hymenostomatida</taxon>
        <taxon>Tetrahymenina</taxon>
        <taxon>Tetrahymenidae</taxon>
        <taxon>Tetrahymena</taxon>
    </lineage>
</organism>
<feature type="region of interest" description="Disordered" evidence="1">
    <location>
        <begin position="1118"/>
        <end position="1139"/>
    </location>
</feature>
<feature type="compositionally biased region" description="Basic residues" evidence="1">
    <location>
        <begin position="460"/>
        <end position="469"/>
    </location>
</feature>
<feature type="region of interest" description="Disordered" evidence="1">
    <location>
        <begin position="413"/>
        <end position="488"/>
    </location>
</feature>
<dbReference type="EMBL" id="GG662821">
    <property type="protein sequence ID" value="EAR89385.2"/>
    <property type="molecule type" value="Genomic_DNA"/>
</dbReference>
<name>I7MHS9_TETTS</name>
<sequence length="1244" mass="143955">MGQGISCTDERSTIDMNQQYQQQQQQQYQNPVQTNNQDLYIEPQQKEYQEYKRYNTTNQFNVVSLNTSQISIHKDGYDSRSEISRMPSQISLASEFKKIETDDINPLTTQFFNRNQDSESKEHIFVSRNQSREVLQEIISVPQSANRQIQRPSSNCKLSTRVQEKLLEQEDEHSIALNFSPSKNYQQNIKNQADFNNDASVLNDISYQYKKSSNELRNSNQFSSVNSLGNSNDIGFRYLQSGINQLAYDQQVKVSFGQSKTFNTSYQTNYYKNSNYTPTEEQKISKRYVLGKENILETEMKNDEKSSKRQEMLTNLEKLRVASKPLMMAEEKKNPLPINQTIQQVNEQKIDKNTFKVNRKEIKEDEFVNLVKNNNASQKTRSKSNKRNEIILTQRNVSTKCFKEDELVNKRGKSKGLKNKLNKRKYSSSCSSSSSSSSPSLSSHDSYQEGDFQQKNQVKQSKKGSHKSNKKTDIKNQNILSKKASEQLSNIPLNDENSYFCTAPQSNYNSNLTNQQQNFSTNQQQFLLEERNSNRSTAGNSTHQQSSQISQNKQCNLQQHLCSNHNCHHNNPLSPSNCQACSSSQIISSRLNNFQQFTHTCQNKLNTPMDGNNFINRNQSNLSVCQNNSSLNMGIQVPQQNQFGLYGLPTQQNQIQTQLTSQIQQIQQQLFQQQLALVQTQQNHQTQIQNILFQQQQQQHQHQALQLIPPPYNILYGQTASPYMQQHIAQSHIIGNFTNQHIGTPADNKQNPILGQYYQNSQVMMPQSACQNQLSTPINSNHQEQILDFQYIDKNNTNTFNQAVNSVYPSAQQQQQQYIIHPSLGNQNQPIIINNNLVSPKKNKNKNNFEINGSKNMVLSHEILDEKLKNMQSLSFNINSSNISNEIKNEQNDNDDFDILDANDEDFDEIQDTKNNKTDQEKTNANKPLSMQTRGNLNSDTQRSNFRSFTQEKDTFTFRNNKQQNKNQSLMNSNFDEMIRNTNIEQIEQFDNSNKVNANKHGFEKLEIDLSTQVQPKEQQKSLAEIFQEKRKKLAQKMDGQKRAFSTSKVEEKVVNENKESYPVAVIDELPVGNQHTGQKESKGKRSKEDMIKLRQEMKEYGNRVNPKLKAKAQQRFQSEQEQLNQESINGNQRMKSPNYSKKREELMIRLAQGIKPKISEKEMYALTKKNYENLPEVKRKRQEQEKQINKQELLKIKQEKLKELDEKRRSKFKLKGSVSNLNMTKQFTNNNHSSNQSSTQLII</sequence>
<feature type="compositionally biased region" description="Low complexity" evidence="1">
    <location>
        <begin position="427"/>
        <end position="445"/>
    </location>
</feature>
<gene>
    <name evidence="2" type="ORF">TTHERM_00375020</name>
</gene>
<evidence type="ECO:0000256" key="1">
    <source>
        <dbReference type="SAM" id="MobiDB-lite"/>
    </source>
</evidence>
<evidence type="ECO:0000313" key="2">
    <source>
        <dbReference type="EMBL" id="EAR89385.2"/>
    </source>
</evidence>
<accession>I7MHS9</accession>
<keyword evidence="3" id="KW-1185">Reference proteome</keyword>
<dbReference type="GeneID" id="7838509"/>
<reference evidence="3" key="1">
    <citation type="journal article" date="2006" name="PLoS Biol.">
        <title>Macronuclear genome sequence of the ciliate Tetrahymena thermophila, a model eukaryote.</title>
        <authorList>
            <person name="Eisen J.A."/>
            <person name="Coyne R.S."/>
            <person name="Wu M."/>
            <person name="Wu D."/>
            <person name="Thiagarajan M."/>
            <person name="Wortman J.R."/>
            <person name="Badger J.H."/>
            <person name="Ren Q."/>
            <person name="Amedeo P."/>
            <person name="Jones K.M."/>
            <person name="Tallon L.J."/>
            <person name="Delcher A.L."/>
            <person name="Salzberg S.L."/>
            <person name="Silva J.C."/>
            <person name="Haas B.J."/>
            <person name="Majoros W.H."/>
            <person name="Farzad M."/>
            <person name="Carlton J.M."/>
            <person name="Smith R.K. Jr."/>
            <person name="Garg J."/>
            <person name="Pearlman R.E."/>
            <person name="Karrer K.M."/>
            <person name="Sun L."/>
            <person name="Manning G."/>
            <person name="Elde N.C."/>
            <person name="Turkewitz A.P."/>
            <person name="Asai D.J."/>
            <person name="Wilkes D.E."/>
            <person name="Wang Y."/>
            <person name="Cai H."/>
            <person name="Collins K."/>
            <person name="Stewart B.A."/>
            <person name="Lee S.R."/>
            <person name="Wilamowska K."/>
            <person name="Weinberg Z."/>
            <person name="Ruzzo W.L."/>
            <person name="Wloga D."/>
            <person name="Gaertig J."/>
            <person name="Frankel J."/>
            <person name="Tsao C.-C."/>
            <person name="Gorovsky M.A."/>
            <person name="Keeling P.J."/>
            <person name="Waller R.F."/>
            <person name="Patron N.J."/>
            <person name="Cherry J.M."/>
            <person name="Stover N.A."/>
            <person name="Krieger C.J."/>
            <person name="del Toro C."/>
            <person name="Ryder H.F."/>
            <person name="Williamson S.C."/>
            <person name="Barbeau R.A."/>
            <person name="Hamilton E.P."/>
            <person name="Orias E."/>
        </authorList>
    </citation>
    <scope>NUCLEOTIDE SEQUENCE [LARGE SCALE GENOMIC DNA]</scope>
    <source>
        <strain evidence="3">SB210</strain>
    </source>
</reference>
<dbReference type="AlphaFoldDB" id="I7MHS9"/>
<dbReference type="eggNOG" id="ENOG502RT1W">
    <property type="taxonomic scope" value="Eukaryota"/>
</dbReference>
<dbReference type="OrthoDB" id="308392at2759"/>
<feature type="region of interest" description="Disordered" evidence="1">
    <location>
        <begin position="1068"/>
        <end position="1090"/>
    </location>
</feature>
<dbReference type="InParanoid" id="I7MHS9"/>
<proteinExistence type="predicted"/>